<proteinExistence type="predicted"/>
<dbReference type="Proteomes" id="UP000623467">
    <property type="component" value="Unassembled WGS sequence"/>
</dbReference>
<dbReference type="Gene3D" id="3.80.10.10">
    <property type="entry name" value="Ribonuclease Inhibitor"/>
    <property type="match status" value="1"/>
</dbReference>
<protein>
    <submittedName>
        <fullName evidence="1">F-box domain-containing protein</fullName>
    </submittedName>
</protein>
<name>A0A8H6YRX1_9AGAR</name>
<dbReference type="AlphaFoldDB" id="A0A8H6YRX1"/>
<sequence length="348" mass="38865">MSIFESHIHHTAELAIDGLFLFDPETMDEPDEAYPKLTFKPSVESLNASLLSTVVVNLPEGSEWDWIHAVCRATLRLTYLRTSHHSLDSFPLANLTQLEWLETAPMSEIFKIFEDAPNLRDIIISVDGPAVPSSESRLTMKSIAKIEISSDEHLGEFLEHSEFPNLVNLSICSADTWPGPAFHSFLSRSSCTLTVLEFNGCVISPEEIITCLQHSACKTLESLSLDGCFSEDVDVLLRYLTYQGPGPEHPPCNNPNLGSIILFGIYSTDGLLAEMVASRSFTSLPAKSLSKPATRLAPVRLRKVCFTFEDELTQKEDHAKDWKQLREIEKMEQSELKIGWPVGTNLPE</sequence>
<dbReference type="InterPro" id="IPR032675">
    <property type="entry name" value="LRR_dom_sf"/>
</dbReference>
<organism evidence="1 2">
    <name type="scientific">Mycena sanguinolenta</name>
    <dbReference type="NCBI Taxonomy" id="230812"/>
    <lineage>
        <taxon>Eukaryota</taxon>
        <taxon>Fungi</taxon>
        <taxon>Dikarya</taxon>
        <taxon>Basidiomycota</taxon>
        <taxon>Agaricomycotina</taxon>
        <taxon>Agaricomycetes</taxon>
        <taxon>Agaricomycetidae</taxon>
        <taxon>Agaricales</taxon>
        <taxon>Marasmiineae</taxon>
        <taxon>Mycenaceae</taxon>
        <taxon>Mycena</taxon>
    </lineage>
</organism>
<dbReference type="SUPFAM" id="SSF52047">
    <property type="entry name" value="RNI-like"/>
    <property type="match status" value="1"/>
</dbReference>
<keyword evidence="2" id="KW-1185">Reference proteome</keyword>
<dbReference type="EMBL" id="JACAZH010000007">
    <property type="protein sequence ID" value="KAF7363706.1"/>
    <property type="molecule type" value="Genomic_DNA"/>
</dbReference>
<dbReference type="OrthoDB" id="3052938at2759"/>
<evidence type="ECO:0000313" key="2">
    <source>
        <dbReference type="Proteomes" id="UP000623467"/>
    </source>
</evidence>
<reference evidence="1" key="1">
    <citation type="submission" date="2020-05" db="EMBL/GenBank/DDBJ databases">
        <title>Mycena genomes resolve the evolution of fungal bioluminescence.</title>
        <authorList>
            <person name="Tsai I.J."/>
        </authorList>
    </citation>
    <scope>NUCLEOTIDE SEQUENCE</scope>
    <source>
        <strain evidence="1">160909Yilan</strain>
    </source>
</reference>
<accession>A0A8H6YRX1</accession>
<gene>
    <name evidence="1" type="ORF">MSAN_01028400</name>
</gene>
<comment type="caution">
    <text evidence="1">The sequence shown here is derived from an EMBL/GenBank/DDBJ whole genome shotgun (WGS) entry which is preliminary data.</text>
</comment>
<evidence type="ECO:0000313" key="1">
    <source>
        <dbReference type="EMBL" id="KAF7363706.1"/>
    </source>
</evidence>